<accession>A0A0N4VKY0</accession>
<evidence type="ECO:0000256" key="8">
    <source>
        <dbReference type="ARBA" id="ARBA00023098"/>
    </source>
</evidence>
<dbReference type="InterPro" id="IPR052242">
    <property type="entry name" value="Mito_3-hydroxyacyl-CoA_DH"/>
</dbReference>
<feature type="binding site" evidence="12">
    <location>
        <position position="127"/>
    </location>
    <ligand>
        <name>NAD(+)</name>
        <dbReference type="ChEBI" id="CHEBI:57540"/>
    </ligand>
</feature>
<evidence type="ECO:0000256" key="10">
    <source>
        <dbReference type="ARBA" id="ARBA00049556"/>
    </source>
</evidence>
<name>A0A0N4VKY0_ENTVE</name>
<feature type="domain" description="3-hydroxyacyl-CoA dehydrogenase C-terminal" evidence="14">
    <location>
        <begin position="194"/>
        <end position="291"/>
    </location>
</feature>
<comment type="subcellular location">
    <subcellularLocation>
        <location evidence="1">Mitochondrion matrix</location>
    </subcellularLocation>
</comment>
<evidence type="ECO:0000256" key="9">
    <source>
        <dbReference type="ARBA" id="ARBA00023128"/>
    </source>
</evidence>
<reference evidence="18" key="1">
    <citation type="submission" date="2017-02" db="UniProtKB">
        <authorList>
            <consortium name="WormBaseParasite"/>
        </authorList>
    </citation>
    <scope>IDENTIFICATION</scope>
</reference>
<dbReference type="GO" id="GO:0006635">
    <property type="term" value="P:fatty acid beta-oxidation"/>
    <property type="evidence" value="ECO:0007669"/>
    <property type="project" value="TreeGrafter"/>
</dbReference>
<dbReference type="GO" id="GO:0005759">
    <property type="term" value="C:mitochondrial matrix"/>
    <property type="evidence" value="ECO:0007669"/>
    <property type="project" value="UniProtKB-SubCell"/>
</dbReference>
<feature type="binding site" evidence="13">
    <location>
        <position position="52"/>
    </location>
    <ligand>
        <name>CoA</name>
        <dbReference type="ChEBI" id="CHEBI:57287"/>
    </ligand>
</feature>
<evidence type="ECO:0000256" key="12">
    <source>
        <dbReference type="PIRSR" id="PIRSR000105-2"/>
    </source>
</evidence>
<dbReference type="STRING" id="51028.A0A0N4VKY0"/>
<dbReference type="GO" id="GO:0070403">
    <property type="term" value="F:NAD+ binding"/>
    <property type="evidence" value="ECO:0007669"/>
    <property type="project" value="InterPro"/>
</dbReference>
<sequence>MATPPLKNITIIGSGLMGSGIAQVAAQAKHSVILVDQTEEILHKSEKSIQKSLERVAKKKFTDPQAGTSMVQETLKNIKFSTAIGDAVKNANLVIEAVTENLGLKQKLLREIERSCSPDAILASNTSSFSLKEISKDSKYAQNFAGLHFFNPVPMMKLVEVVRTDMTKQTVYDQLMEFAKGVGKVPVACKDTPGFIVNRLLVPYMFEALRMVERGDATIKDVDAAMKLGAGYPMGPFELADYVGLDTMKFILDGWHASYPNEVLFKPSPYLDKLVSEGKLGKKSGEGFYEYTGKK</sequence>
<evidence type="ECO:0000256" key="11">
    <source>
        <dbReference type="PIRSR" id="PIRSR000105-1"/>
    </source>
</evidence>
<organism evidence="18">
    <name type="scientific">Enterobius vermicularis</name>
    <name type="common">Human pinworm</name>
    <dbReference type="NCBI Taxonomy" id="51028"/>
    <lineage>
        <taxon>Eukaryota</taxon>
        <taxon>Metazoa</taxon>
        <taxon>Ecdysozoa</taxon>
        <taxon>Nematoda</taxon>
        <taxon>Chromadorea</taxon>
        <taxon>Rhabditida</taxon>
        <taxon>Spirurina</taxon>
        <taxon>Oxyuridomorpha</taxon>
        <taxon>Oxyuroidea</taxon>
        <taxon>Oxyuridae</taxon>
        <taxon>Enterobius</taxon>
    </lineage>
</organism>
<feature type="binding site" evidence="13">
    <location>
        <position position="127"/>
    </location>
    <ligand>
        <name>CoA</name>
        <dbReference type="ChEBI" id="CHEBI:57287"/>
    </ligand>
</feature>
<dbReference type="FunFam" id="3.40.50.720:FF:000009">
    <property type="entry name" value="Fatty oxidation complex, alpha subunit"/>
    <property type="match status" value="1"/>
</dbReference>
<keyword evidence="6" id="KW-0560">Oxidoreductase</keyword>
<feature type="binding site" evidence="12">
    <location>
        <begin position="13"/>
        <end position="18"/>
    </location>
    <ligand>
        <name>NAD(+)</name>
        <dbReference type="ChEBI" id="CHEBI:57540"/>
    </ligand>
</feature>
<comment type="similarity">
    <text evidence="3">Belongs to the 3-hydroxyacyl-CoA dehydrogenase family.</text>
</comment>
<dbReference type="InterPro" id="IPR006180">
    <property type="entry name" value="3-OHacyl-CoA_DH_CS"/>
</dbReference>
<comment type="pathway">
    <text evidence="2">Lipid metabolism; fatty acid beta-oxidation.</text>
</comment>
<dbReference type="PROSITE" id="PS00067">
    <property type="entry name" value="3HCDH"/>
    <property type="match status" value="1"/>
</dbReference>
<evidence type="ECO:0000256" key="5">
    <source>
        <dbReference type="ARBA" id="ARBA00022832"/>
    </source>
</evidence>
<evidence type="ECO:0000313" key="18">
    <source>
        <dbReference type="WBParaSite" id="EVEC_0001152701-mRNA-1"/>
    </source>
</evidence>
<dbReference type="GO" id="GO:0003857">
    <property type="term" value="F:(3S)-3-hydroxyacyl-CoA dehydrogenase (NAD+) activity"/>
    <property type="evidence" value="ECO:0007669"/>
    <property type="project" value="UniProtKB-EC"/>
</dbReference>
<keyword evidence="17" id="KW-1185">Reference proteome</keyword>
<dbReference type="AlphaFoldDB" id="A0A0N4VKY0"/>
<evidence type="ECO:0000256" key="2">
    <source>
        <dbReference type="ARBA" id="ARBA00005005"/>
    </source>
</evidence>
<dbReference type="Gene3D" id="3.40.50.720">
    <property type="entry name" value="NAD(P)-binding Rossmann-like Domain"/>
    <property type="match status" value="1"/>
</dbReference>
<evidence type="ECO:0000259" key="14">
    <source>
        <dbReference type="Pfam" id="PF00725"/>
    </source>
</evidence>
<keyword evidence="8" id="KW-0443">Lipid metabolism</keyword>
<feature type="domain" description="3-hydroxyacyl-CoA dehydrogenase NAD binding" evidence="15">
    <location>
        <begin position="8"/>
        <end position="192"/>
    </location>
</feature>
<dbReference type="SUPFAM" id="SSF48179">
    <property type="entry name" value="6-phosphogluconate dehydrogenase C-terminal domain-like"/>
    <property type="match status" value="1"/>
</dbReference>
<dbReference type="InterPro" id="IPR036291">
    <property type="entry name" value="NAD(P)-bd_dom_sf"/>
</dbReference>
<proteinExistence type="inferred from homology"/>
<dbReference type="Gene3D" id="1.10.1040.10">
    <property type="entry name" value="N-(1-d-carboxylethyl)-l-norvaline Dehydrogenase, domain 2"/>
    <property type="match status" value="1"/>
</dbReference>
<dbReference type="EC" id="1.1.1.35" evidence="4"/>
<dbReference type="PANTHER" id="PTHR43561">
    <property type="match status" value="1"/>
</dbReference>
<dbReference type="OrthoDB" id="5958943at2759"/>
<evidence type="ECO:0000256" key="6">
    <source>
        <dbReference type="ARBA" id="ARBA00023002"/>
    </source>
</evidence>
<dbReference type="Pfam" id="PF02737">
    <property type="entry name" value="3HCDH_N"/>
    <property type="match status" value="1"/>
</dbReference>
<evidence type="ECO:0000256" key="13">
    <source>
        <dbReference type="PIRSR" id="PIRSR000105-3"/>
    </source>
</evidence>
<dbReference type="InterPro" id="IPR013328">
    <property type="entry name" value="6PGD_dom2"/>
</dbReference>
<gene>
    <name evidence="16" type="ORF">EVEC_LOCUS10826</name>
</gene>
<evidence type="ECO:0000256" key="7">
    <source>
        <dbReference type="ARBA" id="ARBA00023027"/>
    </source>
</evidence>
<reference evidence="16 17" key="2">
    <citation type="submission" date="2018-10" db="EMBL/GenBank/DDBJ databases">
        <authorList>
            <consortium name="Pathogen Informatics"/>
        </authorList>
    </citation>
    <scope>NUCLEOTIDE SEQUENCE [LARGE SCALE GENOMIC DNA]</scope>
</reference>
<keyword evidence="9" id="KW-0496">Mitochondrion</keyword>
<evidence type="ECO:0000256" key="3">
    <source>
        <dbReference type="ARBA" id="ARBA00009463"/>
    </source>
</evidence>
<evidence type="ECO:0000313" key="16">
    <source>
        <dbReference type="EMBL" id="VDD96075.1"/>
    </source>
</evidence>
<feature type="binding site" evidence="12">
    <location>
        <position position="36"/>
    </location>
    <ligand>
        <name>NAD(+)</name>
        <dbReference type="ChEBI" id="CHEBI:57540"/>
    </ligand>
</feature>
<evidence type="ECO:0000256" key="4">
    <source>
        <dbReference type="ARBA" id="ARBA00013000"/>
    </source>
</evidence>
<keyword evidence="5" id="KW-0276">Fatty acid metabolism</keyword>
<dbReference type="InterPro" id="IPR006176">
    <property type="entry name" value="3-OHacyl-CoA_DH_NAD-bd"/>
</dbReference>
<protein>
    <recommendedName>
        <fullName evidence="4">3-hydroxyacyl-CoA dehydrogenase</fullName>
        <ecNumber evidence="4">1.1.1.35</ecNumber>
    </recommendedName>
</protein>
<dbReference type="PIRSF" id="PIRSF000105">
    <property type="entry name" value="HCDH"/>
    <property type="match status" value="1"/>
</dbReference>
<feature type="binding site" evidence="12">
    <location>
        <position position="151"/>
    </location>
    <ligand>
        <name>NAD(+)</name>
        <dbReference type="ChEBI" id="CHEBI:57540"/>
    </ligand>
</feature>
<dbReference type="FunFam" id="1.10.1040.10:FF:000019">
    <property type="entry name" value="3-hydroxybutyryl-CoA dehydrogenase FadB2"/>
    <property type="match status" value="1"/>
</dbReference>
<feature type="binding site" evidence="12">
    <location>
        <position position="105"/>
    </location>
    <ligand>
        <name>NAD(+)</name>
        <dbReference type="ChEBI" id="CHEBI:57540"/>
    </ligand>
</feature>
<evidence type="ECO:0000313" key="17">
    <source>
        <dbReference type="Proteomes" id="UP000274131"/>
    </source>
</evidence>
<dbReference type="InterPro" id="IPR006108">
    <property type="entry name" value="3HC_DH_C"/>
</dbReference>
<dbReference type="SUPFAM" id="SSF51735">
    <property type="entry name" value="NAD(P)-binding Rossmann-fold domains"/>
    <property type="match status" value="1"/>
</dbReference>
<dbReference type="WBParaSite" id="EVEC_0001152701-mRNA-1">
    <property type="protein sequence ID" value="EVEC_0001152701-mRNA-1"/>
    <property type="gene ID" value="EVEC_0001152701"/>
</dbReference>
<feature type="binding site" evidence="12">
    <location>
        <position position="100"/>
    </location>
    <ligand>
        <name>NAD(+)</name>
        <dbReference type="ChEBI" id="CHEBI:57540"/>
    </ligand>
</feature>
<dbReference type="InterPro" id="IPR008927">
    <property type="entry name" value="6-PGluconate_DH-like_C_sf"/>
</dbReference>
<evidence type="ECO:0000259" key="15">
    <source>
        <dbReference type="Pfam" id="PF02737"/>
    </source>
</evidence>
<feature type="binding site" evidence="13">
    <location>
        <position position="59"/>
    </location>
    <ligand>
        <name>CoA</name>
        <dbReference type="ChEBI" id="CHEBI:57287"/>
    </ligand>
</feature>
<dbReference type="Pfam" id="PF00725">
    <property type="entry name" value="3HCDH"/>
    <property type="match status" value="1"/>
</dbReference>
<evidence type="ECO:0000256" key="1">
    <source>
        <dbReference type="ARBA" id="ARBA00004305"/>
    </source>
</evidence>
<dbReference type="Proteomes" id="UP000274131">
    <property type="component" value="Unassembled WGS sequence"/>
</dbReference>
<feature type="binding site" evidence="12">
    <location>
        <position position="283"/>
    </location>
    <ligand>
        <name>NAD(+)</name>
        <dbReference type="ChEBI" id="CHEBI:57540"/>
    </ligand>
</feature>
<dbReference type="EMBL" id="UXUI01011244">
    <property type="protein sequence ID" value="VDD96075.1"/>
    <property type="molecule type" value="Genomic_DNA"/>
</dbReference>
<dbReference type="PANTHER" id="PTHR43561:SF3">
    <property type="entry name" value="HYDROXYACYL-COENZYME A DEHYDROGENASE, MITOCHONDRIAL"/>
    <property type="match status" value="1"/>
</dbReference>
<keyword evidence="7 12" id="KW-0520">NAD</keyword>
<dbReference type="InterPro" id="IPR022694">
    <property type="entry name" value="3-OHacyl-CoA_DH"/>
</dbReference>
<comment type="catalytic activity">
    <reaction evidence="10">
        <text>a (3S)-3-hydroxyacyl-CoA + NAD(+) = a 3-oxoacyl-CoA + NADH + H(+)</text>
        <dbReference type="Rhea" id="RHEA:22432"/>
        <dbReference type="ChEBI" id="CHEBI:15378"/>
        <dbReference type="ChEBI" id="CHEBI:57318"/>
        <dbReference type="ChEBI" id="CHEBI:57540"/>
        <dbReference type="ChEBI" id="CHEBI:57945"/>
        <dbReference type="ChEBI" id="CHEBI:90726"/>
        <dbReference type="EC" id="1.1.1.35"/>
    </reaction>
</comment>
<feature type="site" description="Important for catalytic activity" evidence="11">
    <location>
        <position position="148"/>
    </location>
</feature>